<feature type="domain" description="SHSP" evidence="9">
    <location>
        <begin position="54"/>
        <end position="164"/>
    </location>
</feature>
<dbReference type="InterPro" id="IPR008978">
    <property type="entry name" value="HSP20-like_chaperone"/>
</dbReference>
<dbReference type="Pfam" id="PF00525">
    <property type="entry name" value="Crystallin"/>
    <property type="match status" value="1"/>
</dbReference>
<evidence type="ECO:0000256" key="6">
    <source>
        <dbReference type="PIRSR" id="PIRSR036514-1"/>
    </source>
</evidence>
<dbReference type="GO" id="GO:0046872">
    <property type="term" value="F:metal ion binding"/>
    <property type="evidence" value="ECO:0007669"/>
    <property type="project" value="UniProtKB-KW"/>
</dbReference>
<evidence type="ECO:0000256" key="4">
    <source>
        <dbReference type="ARBA" id="ARBA00023016"/>
    </source>
</evidence>
<dbReference type="GO" id="GO:0051082">
    <property type="term" value="F:unfolded protein binding"/>
    <property type="evidence" value="ECO:0007669"/>
    <property type="project" value="TreeGrafter"/>
</dbReference>
<protein>
    <submittedName>
        <fullName evidence="10">Alpha-crystallin A chain</fullName>
    </submittedName>
</protein>
<dbReference type="InterPro" id="IPR055269">
    <property type="entry name" value="Alpha-crystallin/HSP_16"/>
</dbReference>
<dbReference type="PRINTS" id="PR00299">
    <property type="entry name" value="ACRYSTALLIN"/>
</dbReference>
<comment type="similarity">
    <text evidence="5 7 8">Belongs to the small heat shock protein (HSP20) family.</text>
</comment>
<organism evidence="10 11">
    <name type="scientific">Folsomia candida</name>
    <name type="common">Springtail</name>
    <dbReference type="NCBI Taxonomy" id="158441"/>
    <lineage>
        <taxon>Eukaryota</taxon>
        <taxon>Metazoa</taxon>
        <taxon>Ecdysozoa</taxon>
        <taxon>Arthropoda</taxon>
        <taxon>Hexapoda</taxon>
        <taxon>Collembola</taxon>
        <taxon>Entomobryomorpha</taxon>
        <taxon>Isotomoidea</taxon>
        <taxon>Isotomidae</taxon>
        <taxon>Proisotominae</taxon>
        <taxon>Folsomia</taxon>
    </lineage>
</organism>
<feature type="binding site" evidence="6">
    <location>
        <position position="104"/>
    </location>
    <ligand>
        <name>Zn(2+)</name>
        <dbReference type="ChEBI" id="CHEBI:29105"/>
        <label>1</label>
    </ligand>
</feature>
<keyword evidence="4" id="KW-0346">Stress response</keyword>
<dbReference type="InterPro" id="IPR003090">
    <property type="entry name" value="Alpha-crystallin_N"/>
</dbReference>
<comment type="caution">
    <text evidence="10">The sequence shown here is derived from an EMBL/GenBank/DDBJ whole genome shotgun (WGS) entry which is preliminary data.</text>
</comment>
<evidence type="ECO:0000256" key="7">
    <source>
        <dbReference type="PROSITE-ProRule" id="PRU00285"/>
    </source>
</evidence>
<gene>
    <name evidence="10" type="ORF">Fcan01_09753</name>
</gene>
<dbReference type="CDD" id="cd06526">
    <property type="entry name" value="metazoan_ACD"/>
    <property type="match status" value="1"/>
</dbReference>
<dbReference type="Proteomes" id="UP000198287">
    <property type="component" value="Unassembled WGS sequence"/>
</dbReference>
<evidence type="ECO:0000256" key="8">
    <source>
        <dbReference type="RuleBase" id="RU003616"/>
    </source>
</evidence>
<dbReference type="STRING" id="158441.A0A226EDZ2"/>
<dbReference type="SUPFAM" id="SSF49764">
    <property type="entry name" value="HSP20-like chaperones"/>
    <property type="match status" value="1"/>
</dbReference>
<dbReference type="PANTHER" id="PTHR45640:SF13">
    <property type="entry name" value="HEAT SHOCK PROTEIN 22-RELATED"/>
    <property type="match status" value="1"/>
</dbReference>
<keyword evidence="1" id="KW-0273">Eye lens protein</keyword>
<accession>A0A226EDZ2</accession>
<evidence type="ECO:0000259" key="9">
    <source>
        <dbReference type="PROSITE" id="PS01031"/>
    </source>
</evidence>
<feature type="binding site" evidence="6">
    <location>
        <position position="102"/>
    </location>
    <ligand>
        <name>Zn(2+)</name>
        <dbReference type="ChEBI" id="CHEBI:29105"/>
        <label>1</label>
    </ligand>
</feature>
<evidence type="ECO:0000256" key="2">
    <source>
        <dbReference type="ARBA" id="ARBA00022723"/>
    </source>
</evidence>
<reference evidence="10 11" key="1">
    <citation type="submission" date="2015-12" db="EMBL/GenBank/DDBJ databases">
        <title>The genome of Folsomia candida.</title>
        <authorList>
            <person name="Faddeeva A."/>
            <person name="Derks M.F."/>
            <person name="Anvar Y."/>
            <person name="Smit S."/>
            <person name="Van Straalen N."/>
            <person name="Roelofs D."/>
        </authorList>
    </citation>
    <scope>NUCLEOTIDE SEQUENCE [LARGE SCALE GENOMIC DNA]</scope>
    <source>
        <strain evidence="10 11">VU population</strain>
        <tissue evidence="10">Whole body</tissue>
    </source>
</reference>
<evidence type="ECO:0000313" key="11">
    <source>
        <dbReference type="Proteomes" id="UP000198287"/>
    </source>
</evidence>
<dbReference type="Gene3D" id="2.60.40.790">
    <property type="match status" value="1"/>
</dbReference>
<dbReference type="GO" id="GO:0005634">
    <property type="term" value="C:nucleus"/>
    <property type="evidence" value="ECO:0007669"/>
    <property type="project" value="TreeGrafter"/>
</dbReference>
<dbReference type="InterPro" id="IPR002068">
    <property type="entry name" value="A-crystallin/Hsp20_dom"/>
</dbReference>
<dbReference type="GO" id="GO:0042026">
    <property type="term" value="P:protein refolding"/>
    <property type="evidence" value="ECO:0007669"/>
    <property type="project" value="TreeGrafter"/>
</dbReference>
<dbReference type="Pfam" id="PF00011">
    <property type="entry name" value="HSP20"/>
    <property type="match status" value="1"/>
</dbReference>
<evidence type="ECO:0000256" key="5">
    <source>
        <dbReference type="PIRNR" id="PIRNR036514"/>
    </source>
</evidence>
<evidence type="ECO:0000256" key="1">
    <source>
        <dbReference type="ARBA" id="ARBA00022613"/>
    </source>
</evidence>
<dbReference type="GO" id="GO:0009408">
    <property type="term" value="P:response to heat"/>
    <property type="evidence" value="ECO:0007669"/>
    <property type="project" value="UniProtKB-ARBA"/>
</dbReference>
<dbReference type="OrthoDB" id="1431247at2759"/>
<dbReference type="PROSITE" id="PS01031">
    <property type="entry name" value="SHSP"/>
    <property type="match status" value="1"/>
</dbReference>
<dbReference type="InterPro" id="IPR001436">
    <property type="entry name" value="Alpha-crystallin/sHSP_animal"/>
</dbReference>
<dbReference type="EMBL" id="LNIX01000004">
    <property type="protein sequence ID" value="OXA55752.1"/>
    <property type="molecule type" value="Genomic_DNA"/>
</dbReference>
<dbReference type="GO" id="GO:0005212">
    <property type="term" value="F:structural constituent of eye lens"/>
    <property type="evidence" value="ECO:0007669"/>
    <property type="project" value="UniProtKB-KW"/>
</dbReference>
<evidence type="ECO:0000256" key="3">
    <source>
        <dbReference type="ARBA" id="ARBA00022833"/>
    </source>
</evidence>
<dbReference type="GO" id="GO:0005737">
    <property type="term" value="C:cytoplasm"/>
    <property type="evidence" value="ECO:0007669"/>
    <property type="project" value="TreeGrafter"/>
</dbReference>
<keyword evidence="2 6" id="KW-0479">Metal-binding</keyword>
<keyword evidence="11" id="KW-1185">Reference proteome</keyword>
<proteinExistence type="inferred from homology"/>
<evidence type="ECO:0000313" key="10">
    <source>
        <dbReference type="EMBL" id="OXA55752.1"/>
    </source>
</evidence>
<feature type="binding site" evidence="6">
    <location>
        <position position="109"/>
    </location>
    <ligand>
        <name>Zn(2+)</name>
        <dbReference type="ChEBI" id="CHEBI:29105"/>
        <label>1</label>
    </ligand>
</feature>
<dbReference type="OMA" id="GCNPELV"/>
<dbReference type="PANTHER" id="PTHR45640">
    <property type="entry name" value="HEAT SHOCK PROTEIN HSP-12.2-RELATED"/>
    <property type="match status" value="1"/>
</dbReference>
<dbReference type="PIRSF" id="PIRSF036514">
    <property type="entry name" value="Sm_HSP_B1"/>
    <property type="match status" value="1"/>
</dbReference>
<name>A0A226EDZ2_FOLCA</name>
<keyword evidence="3 6" id="KW-0862">Zinc</keyword>
<sequence>MFPIRSYDNFYDHPFRMFNQNFGTGLMDYDLPPMCPILPAHPGWALTHHQRPRRLHTPQQSGFSEVQCTKDKFEVKLDVHQFQPEEVQVTTVDNYVVVEGKHEEKEDPHGYISRQFKRRYLLPENGKSDKVVCNLSSDGVLVITVPRAEAITDGKEKVLPINQTGVPALASSCAKSCANKPCAKTCDKAENGCGEKKN</sequence>
<dbReference type="AlphaFoldDB" id="A0A226EDZ2"/>